<dbReference type="Proteomes" id="UP001054837">
    <property type="component" value="Unassembled WGS sequence"/>
</dbReference>
<name>A0AAV4RZT4_9ARAC</name>
<organism evidence="1 2">
    <name type="scientific">Caerostris darwini</name>
    <dbReference type="NCBI Taxonomy" id="1538125"/>
    <lineage>
        <taxon>Eukaryota</taxon>
        <taxon>Metazoa</taxon>
        <taxon>Ecdysozoa</taxon>
        <taxon>Arthropoda</taxon>
        <taxon>Chelicerata</taxon>
        <taxon>Arachnida</taxon>
        <taxon>Araneae</taxon>
        <taxon>Araneomorphae</taxon>
        <taxon>Entelegynae</taxon>
        <taxon>Araneoidea</taxon>
        <taxon>Araneidae</taxon>
        <taxon>Caerostris</taxon>
    </lineage>
</organism>
<proteinExistence type="predicted"/>
<keyword evidence="2" id="KW-1185">Reference proteome</keyword>
<dbReference type="AlphaFoldDB" id="A0AAV4RZT4"/>
<sequence length="104" mass="11340">MDIIRSALIEAASSGFQLAELSTVAAAILVFMGTPLLIPFNPDSQLLEIWENVIFPPSALRPGGHTLSPRSLIGRWEQNGKNGGRTKGALLQTIFKRLKKQART</sequence>
<dbReference type="EMBL" id="BPLQ01006940">
    <property type="protein sequence ID" value="GIY26416.1"/>
    <property type="molecule type" value="Genomic_DNA"/>
</dbReference>
<comment type="caution">
    <text evidence="1">The sequence shown here is derived from an EMBL/GenBank/DDBJ whole genome shotgun (WGS) entry which is preliminary data.</text>
</comment>
<evidence type="ECO:0000313" key="2">
    <source>
        <dbReference type="Proteomes" id="UP001054837"/>
    </source>
</evidence>
<protein>
    <submittedName>
        <fullName evidence="1">Uncharacterized protein</fullName>
    </submittedName>
</protein>
<accession>A0AAV4RZT4</accession>
<evidence type="ECO:0000313" key="1">
    <source>
        <dbReference type="EMBL" id="GIY26416.1"/>
    </source>
</evidence>
<reference evidence="1 2" key="1">
    <citation type="submission" date="2021-06" db="EMBL/GenBank/DDBJ databases">
        <title>Caerostris darwini draft genome.</title>
        <authorList>
            <person name="Kono N."/>
            <person name="Arakawa K."/>
        </authorList>
    </citation>
    <scope>NUCLEOTIDE SEQUENCE [LARGE SCALE GENOMIC DNA]</scope>
</reference>
<gene>
    <name evidence="1" type="ORF">CDAR_570051</name>
</gene>